<dbReference type="CDD" id="cd06261">
    <property type="entry name" value="TM_PBP2"/>
    <property type="match status" value="1"/>
</dbReference>
<dbReference type="EMBL" id="QWLB01000029">
    <property type="protein sequence ID" value="RIH91896.1"/>
    <property type="molecule type" value="Genomic_DNA"/>
</dbReference>
<keyword evidence="10" id="KW-1185">Reference proteome</keyword>
<dbReference type="PANTHER" id="PTHR32243">
    <property type="entry name" value="MALTOSE TRANSPORT SYSTEM PERMEASE-RELATED"/>
    <property type="match status" value="1"/>
</dbReference>
<dbReference type="RefSeq" id="WP_119357648.1">
    <property type="nucleotide sequence ID" value="NZ_BJXM01000001.1"/>
</dbReference>
<evidence type="ECO:0000256" key="1">
    <source>
        <dbReference type="ARBA" id="ARBA00004651"/>
    </source>
</evidence>
<keyword evidence="2 7" id="KW-0813">Transport</keyword>
<dbReference type="OrthoDB" id="9772609at2"/>
<dbReference type="GO" id="GO:0005886">
    <property type="term" value="C:plasma membrane"/>
    <property type="evidence" value="ECO:0007669"/>
    <property type="project" value="UniProtKB-SubCell"/>
</dbReference>
<reference evidence="9 10" key="1">
    <citation type="submission" date="2018-08" db="EMBL/GenBank/DDBJ databases">
        <title>Meiothermus granaticius genome AF-68 sequencing project.</title>
        <authorList>
            <person name="Da Costa M.S."/>
            <person name="Albuquerque L."/>
            <person name="Raposo P."/>
            <person name="Froufe H.J.C."/>
            <person name="Barroso C.S."/>
            <person name="Egas C."/>
        </authorList>
    </citation>
    <scope>NUCLEOTIDE SEQUENCE [LARGE SCALE GENOMIC DNA]</scope>
    <source>
        <strain evidence="9 10">AF-68</strain>
    </source>
</reference>
<keyword evidence="3" id="KW-1003">Cell membrane</keyword>
<feature type="transmembrane region" description="Helical" evidence="7">
    <location>
        <begin position="67"/>
        <end position="93"/>
    </location>
</feature>
<evidence type="ECO:0000313" key="9">
    <source>
        <dbReference type="EMBL" id="RIH91896.1"/>
    </source>
</evidence>
<keyword evidence="5 7" id="KW-1133">Transmembrane helix</keyword>
<evidence type="ECO:0000313" key="10">
    <source>
        <dbReference type="Proteomes" id="UP000266178"/>
    </source>
</evidence>
<evidence type="ECO:0000259" key="8">
    <source>
        <dbReference type="PROSITE" id="PS50928"/>
    </source>
</evidence>
<dbReference type="InterPro" id="IPR000515">
    <property type="entry name" value="MetI-like"/>
</dbReference>
<feature type="transmembrane region" description="Helical" evidence="7">
    <location>
        <begin position="180"/>
        <end position="202"/>
    </location>
</feature>
<dbReference type="Gene3D" id="1.10.3720.10">
    <property type="entry name" value="MetI-like"/>
    <property type="match status" value="1"/>
</dbReference>
<comment type="caution">
    <text evidence="9">The sequence shown here is derived from an EMBL/GenBank/DDBJ whole genome shotgun (WGS) entry which is preliminary data.</text>
</comment>
<dbReference type="GO" id="GO:0055085">
    <property type="term" value="P:transmembrane transport"/>
    <property type="evidence" value="ECO:0007669"/>
    <property type="project" value="InterPro"/>
</dbReference>
<feature type="domain" description="ABC transmembrane type-1" evidence="8">
    <location>
        <begin position="68"/>
        <end position="259"/>
    </location>
</feature>
<dbReference type="AlphaFoldDB" id="A0A399F8A1"/>
<gene>
    <name evidence="9" type="primary">ycjP_3</name>
    <name evidence="9" type="ORF">Mgrana_02171</name>
</gene>
<sequence>MKTLLRLGRIVALALYALFAIFPLYWVLKIAFTPDRELFSHAVRYWPENLTLANFAFVLHNTNFPAYFRASLVVSLSTALIATLLATATGYAFSRFNFRGKPGVMLLLLTTQMFPLVLLIAPLYRIFAELHLLNTWLGLILIYTAFNVPFAAFLMQNFFDGIPQELEEAARIDGCTRFQALLRVVLPLTLPGLVATIGFVFVGAWAELLFALMFINSDNLKTFPVGLLFFISKFNVDWGNMTAAAALGLIPVLVFFALIQRYLIGGLTTGATKG</sequence>
<dbReference type="PROSITE" id="PS50928">
    <property type="entry name" value="ABC_TM1"/>
    <property type="match status" value="1"/>
</dbReference>
<keyword evidence="6 7" id="KW-0472">Membrane</keyword>
<comment type="subcellular location">
    <subcellularLocation>
        <location evidence="1 7">Cell membrane</location>
        <topology evidence="1 7">Multi-pass membrane protein</topology>
    </subcellularLocation>
</comment>
<feature type="transmembrane region" description="Helical" evidence="7">
    <location>
        <begin position="105"/>
        <end position="124"/>
    </location>
</feature>
<evidence type="ECO:0000256" key="6">
    <source>
        <dbReference type="ARBA" id="ARBA00023136"/>
    </source>
</evidence>
<evidence type="ECO:0000256" key="4">
    <source>
        <dbReference type="ARBA" id="ARBA00022692"/>
    </source>
</evidence>
<evidence type="ECO:0000256" key="7">
    <source>
        <dbReference type="RuleBase" id="RU363032"/>
    </source>
</evidence>
<dbReference type="InterPro" id="IPR035906">
    <property type="entry name" value="MetI-like_sf"/>
</dbReference>
<dbReference type="InterPro" id="IPR050901">
    <property type="entry name" value="BP-dep_ABC_trans_perm"/>
</dbReference>
<evidence type="ECO:0000256" key="3">
    <source>
        <dbReference type="ARBA" id="ARBA00022475"/>
    </source>
</evidence>
<comment type="similarity">
    <text evidence="7">Belongs to the binding-protein-dependent transport system permease family.</text>
</comment>
<dbReference type="SUPFAM" id="SSF161098">
    <property type="entry name" value="MetI-like"/>
    <property type="match status" value="1"/>
</dbReference>
<organism evidence="9 10">
    <name type="scientific">Meiothermus granaticius NBRC 107808</name>
    <dbReference type="NCBI Taxonomy" id="1227551"/>
    <lineage>
        <taxon>Bacteria</taxon>
        <taxon>Thermotogati</taxon>
        <taxon>Deinococcota</taxon>
        <taxon>Deinococci</taxon>
        <taxon>Thermales</taxon>
        <taxon>Thermaceae</taxon>
        <taxon>Meiothermus</taxon>
    </lineage>
</organism>
<name>A0A399F8A1_9DEIN</name>
<accession>A0A399F8A1</accession>
<feature type="transmembrane region" description="Helical" evidence="7">
    <location>
        <begin position="7"/>
        <end position="28"/>
    </location>
</feature>
<keyword evidence="4 7" id="KW-0812">Transmembrane</keyword>
<dbReference type="Proteomes" id="UP000266178">
    <property type="component" value="Unassembled WGS sequence"/>
</dbReference>
<dbReference type="PANTHER" id="PTHR32243:SF18">
    <property type="entry name" value="INNER MEMBRANE ABC TRANSPORTER PERMEASE PROTEIN YCJP"/>
    <property type="match status" value="1"/>
</dbReference>
<proteinExistence type="inferred from homology"/>
<evidence type="ECO:0000256" key="2">
    <source>
        <dbReference type="ARBA" id="ARBA00022448"/>
    </source>
</evidence>
<feature type="transmembrane region" description="Helical" evidence="7">
    <location>
        <begin position="136"/>
        <end position="159"/>
    </location>
</feature>
<protein>
    <submittedName>
        <fullName evidence="9">Inner membrane ABC transporter permease protein YcjP</fullName>
    </submittedName>
</protein>
<evidence type="ECO:0000256" key="5">
    <source>
        <dbReference type="ARBA" id="ARBA00022989"/>
    </source>
</evidence>
<dbReference type="Pfam" id="PF00528">
    <property type="entry name" value="BPD_transp_1"/>
    <property type="match status" value="1"/>
</dbReference>
<feature type="transmembrane region" description="Helical" evidence="7">
    <location>
        <begin position="243"/>
        <end position="264"/>
    </location>
</feature>